<organism evidence="2">
    <name type="scientific">Anguilla anguilla</name>
    <name type="common">European freshwater eel</name>
    <name type="synonym">Muraena anguilla</name>
    <dbReference type="NCBI Taxonomy" id="7936"/>
    <lineage>
        <taxon>Eukaryota</taxon>
        <taxon>Metazoa</taxon>
        <taxon>Chordata</taxon>
        <taxon>Craniata</taxon>
        <taxon>Vertebrata</taxon>
        <taxon>Euteleostomi</taxon>
        <taxon>Actinopterygii</taxon>
        <taxon>Neopterygii</taxon>
        <taxon>Teleostei</taxon>
        <taxon>Anguilliformes</taxon>
        <taxon>Anguillidae</taxon>
        <taxon>Anguilla</taxon>
    </lineage>
</organism>
<proteinExistence type="predicted"/>
<protein>
    <submittedName>
        <fullName evidence="2">Uncharacterized protein</fullName>
    </submittedName>
</protein>
<reference evidence="2" key="2">
    <citation type="journal article" date="2015" name="Fish Shellfish Immunol.">
        <title>Early steps in the European eel (Anguilla anguilla)-Vibrio vulnificus interaction in the gills: Role of the RtxA13 toxin.</title>
        <authorList>
            <person name="Callol A."/>
            <person name="Pajuelo D."/>
            <person name="Ebbesson L."/>
            <person name="Teles M."/>
            <person name="MacKenzie S."/>
            <person name="Amaro C."/>
        </authorList>
    </citation>
    <scope>NUCLEOTIDE SEQUENCE</scope>
</reference>
<dbReference type="EMBL" id="GBXM01075250">
    <property type="protein sequence ID" value="JAH33327.1"/>
    <property type="molecule type" value="Transcribed_RNA"/>
</dbReference>
<feature type="chain" id="PRO_5002431819" evidence="1">
    <location>
        <begin position="18"/>
        <end position="41"/>
    </location>
</feature>
<accession>A0A0E9RWV7</accession>
<sequence>MCHPCTWTHIGIIPCFCLFAEIKLQNIVFLSNNAPNMVSTT</sequence>
<evidence type="ECO:0000256" key="1">
    <source>
        <dbReference type="SAM" id="SignalP"/>
    </source>
</evidence>
<feature type="signal peptide" evidence="1">
    <location>
        <begin position="1"/>
        <end position="17"/>
    </location>
</feature>
<keyword evidence="1" id="KW-0732">Signal</keyword>
<name>A0A0E9RWV7_ANGAN</name>
<reference evidence="2" key="1">
    <citation type="submission" date="2014-11" db="EMBL/GenBank/DDBJ databases">
        <authorList>
            <person name="Amaro Gonzalez C."/>
        </authorList>
    </citation>
    <scope>NUCLEOTIDE SEQUENCE</scope>
</reference>
<evidence type="ECO:0000313" key="2">
    <source>
        <dbReference type="EMBL" id="JAH33327.1"/>
    </source>
</evidence>
<dbReference type="AlphaFoldDB" id="A0A0E9RWV7"/>